<dbReference type="GO" id="GO:0016989">
    <property type="term" value="F:sigma factor antagonist activity"/>
    <property type="evidence" value="ECO:0007669"/>
    <property type="project" value="TreeGrafter"/>
</dbReference>
<dbReference type="AlphaFoldDB" id="A0A917MV52"/>
<reference evidence="3" key="1">
    <citation type="journal article" date="2014" name="Int. J. Syst. Evol. Microbiol.">
        <title>Complete genome sequence of Corynebacterium casei LMG S-19264T (=DSM 44701T), isolated from a smear-ripened cheese.</title>
        <authorList>
            <consortium name="US DOE Joint Genome Institute (JGI-PGF)"/>
            <person name="Walter F."/>
            <person name="Albersmeier A."/>
            <person name="Kalinowski J."/>
            <person name="Ruckert C."/>
        </authorList>
    </citation>
    <scope>NUCLEOTIDE SEQUENCE</scope>
    <source>
        <strain evidence="3">CGMCC 1.15290</strain>
    </source>
</reference>
<dbReference type="EMBL" id="BMIB01000002">
    <property type="protein sequence ID" value="GGH66037.1"/>
    <property type="molecule type" value="Genomic_DNA"/>
</dbReference>
<reference evidence="3" key="2">
    <citation type="submission" date="2020-09" db="EMBL/GenBank/DDBJ databases">
        <authorList>
            <person name="Sun Q."/>
            <person name="Zhou Y."/>
        </authorList>
    </citation>
    <scope>NUCLEOTIDE SEQUENCE</scope>
    <source>
        <strain evidence="3">CGMCC 1.15290</strain>
    </source>
</reference>
<dbReference type="Pfam" id="PF04773">
    <property type="entry name" value="FecR"/>
    <property type="match status" value="1"/>
</dbReference>
<keyword evidence="4" id="KW-1185">Reference proteome</keyword>
<sequence length="310" mass="34628">MNKEHIQNLLHKYEQGICTGEETVALQQWLDVLAERGGDYAFAAEEKQQVKSKLLTSVLKRGNRRGGNVLLIRMRQAMAAAAVITAAAVAWWWFQHPRLIKVAADNEVVRMVLPDNSVVWLNKHSAIAYNNGFTQHRYVQLHQGEAFFEVKKDTAHPFLIQSGEVTTTVKGTSFSVTKDYYNNGIKVSVLTGRVAVSTGKDTMAILTPGWRVKYVPGVSTHVEDAIQPAEVNGWVQGETVLQRASVMEVASWLHTHFNVTVNNSSKKYTGNYYLSFKKGITLPEALRIINLVSSGQHAHFSLHNNEVTID</sequence>
<dbReference type="Proteomes" id="UP000627292">
    <property type="component" value="Unassembled WGS sequence"/>
</dbReference>
<protein>
    <recommendedName>
        <fullName evidence="2">FecR protein domain-containing protein</fullName>
    </recommendedName>
</protein>
<comment type="caution">
    <text evidence="3">The sequence shown here is derived from an EMBL/GenBank/DDBJ whole genome shotgun (WGS) entry which is preliminary data.</text>
</comment>
<dbReference type="RefSeq" id="WP_188951870.1">
    <property type="nucleotide sequence ID" value="NZ_BMIB01000002.1"/>
</dbReference>
<dbReference type="PANTHER" id="PTHR30273:SF2">
    <property type="entry name" value="PROTEIN FECR"/>
    <property type="match status" value="1"/>
</dbReference>
<feature type="domain" description="FecR protein" evidence="2">
    <location>
        <begin position="104"/>
        <end position="194"/>
    </location>
</feature>
<organism evidence="3 4">
    <name type="scientific">Filimonas zeae</name>
    <dbReference type="NCBI Taxonomy" id="1737353"/>
    <lineage>
        <taxon>Bacteria</taxon>
        <taxon>Pseudomonadati</taxon>
        <taxon>Bacteroidota</taxon>
        <taxon>Chitinophagia</taxon>
        <taxon>Chitinophagales</taxon>
        <taxon>Chitinophagaceae</taxon>
        <taxon>Filimonas</taxon>
    </lineage>
</organism>
<keyword evidence="1" id="KW-0812">Transmembrane</keyword>
<keyword evidence="1" id="KW-1133">Transmembrane helix</keyword>
<evidence type="ECO:0000313" key="3">
    <source>
        <dbReference type="EMBL" id="GGH66037.1"/>
    </source>
</evidence>
<dbReference type="InterPro" id="IPR012373">
    <property type="entry name" value="Ferrdict_sens_TM"/>
</dbReference>
<gene>
    <name evidence="3" type="ORF">GCM10011379_19780</name>
</gene>
<name>A0A917MV52_9BACT</name>
<proteinExistence type="predicted"/>
<dbReference type="PIRSF" id="PIRSF018266">
    <property type="entry name" value="FecR"/>
    <property type="match status" value="1"/>
</dbReference>
<accession>A0A917MV52</accession>
<evidence type="ECO:0000256" key="1">
    <source>
        <dbReference type="SAM" id="Phobius"/>
    </source>
</evidence>
<dbReference type="PANTHER" id="PTHR30273">
    <property type="entry name" value="PERIPLASMIC SIGNAL SENSOR AND SIGMA FACTOR ACTIVATOR FECR-RELATED"/>
    <property type="match status" value="1"/>
</dbReference>
<evidence type="ECO:0000259" key="2">
    <source>
        <dbReference type="Pfam" id="PF04773"/>
    </source>
</evidence>
<keyword evidence="1" id="KW-0472">Membrane</keyword>
<feature type="transmembrane region" description="Helical" evidence="1">
    <location>
        <begin position="77"/>
        <end position="94"/>
    </location>
</feature>
<evidence type="ECO:0000313" key="4">
    <source>
        <dbReference type="Proteomes" id="UP000627292"/>
    </source>
</evidence>
<dbReference type="Gene3D" id="2.60.120.1440">
    <property type="match status" value="1"/>
</dbReference>
<dbReference type="InterPro" id="IPR006860">
    <property type="entry name" value="FecR"/>
</dbReference>